<evidence type="ECO:0000313" key="2">
    <source>
        <dbReference type="Proteomes" id="UP000516361"/>
    </source>
</evidence>
<organism evidence="1 2">
    <name type="scientific">Tepiditoga spiralis</name>
    <dbReference type="NCBI Taxonomy" id="2108365"/>
    <lineage>
        <taxon>Bacteria</taxon>
        <taxon>Thermotogati</taxon>
        <taxon>Thermotogota</taxon>
        <taxon>Thermotogae</taxon>
        <taxon>Petrotogales</taxon>
        <taxon>Petrotogaceae</taxon>
        <taxon>Tepiditoga</taxon>
    </lineage>
</organism>
<keyword evidence="2" id="KW-1185">Reference proteome</keyword>
<sequence length="70" mass="8474">MFKKRKNFSIKKHFVLNENVNFEQLFNSDPYFAEKIAVLYRELKEKDMDIKNFEIDINSTNNEMTIKIPI</sequence>
<reference evidence="1 2" key="1">
    <citation type="submission" date="2018-06" db="EMBL/GenBank/DDBJ databases">
        <title>Genome sequencing of Oceanotoga sp. sy52.</title>
        <authorList>
            <person name="Mori K."/>
        </authorList>
    </citation>
    <scope>NUCLEOTIDE SEQUENCE [LARGE SCALE GENOMIC DNA]</scope>
    <source>
        <strain evidence="2">sy52</strain>
    </source>
</reference>
<gene>
    <name evidence="1" type="ORF">OSSY52_22350</name>
</gene>
<name>A0A7G1G9X5_9BACT</name>
<dbReference type="EMBL" id="AP018712">
    <property type="protein sequence ID" value="BBE32094.1"/>
    <property type="molecule type" value="Genomic_DNA"/>
</dbReference>
<accession>A0A7G1G9X5</accession>
<dbReference type="AlphaFoldDB" id="A0A7G1G9X5"/>
<dbReference type="Proteomes" id="UP000516361">
    <property type="component" value="Chromosome"/>
</dbReference>
<dbReference type="RefSeq" id="WP_190614949.1">
    <property type="nucleotide sequence ID" value="NZ_AP018712.1"/>
</dbReference>
<dbReference type="KEGG" id="ocy:OSSY52_22350"/>
<proteinExistence type="predicted"/>
<protein>
    <submittedName>
        <fullName evidence="1">Uncharacterized protein</fullName>
    </submittedName>
</protein>
<evidence type="ECO:0000313" key="1">
    <source>
        <dbReference type="EMBL" id="BBE32094.1"/>
    </source>
</evidence>
<dbReference type="InParanoid" id="A0A7G1G9X5"/>